<feature type="compositionally biased region" description="Pro residues" evidence="1">
    <location>
        <begin position="129"/>
        <end position="148"/>
    </location>
</feature>
<dbReference type="KEGG" id="aaeo:BJI67_10115"/>
<evidence type="ECO:0000259" key="2">
    <source>
        <dbReference type="PROSITE" id="PS51724"/>
    </source>
</evidence>
<dbReference type="GO" id="GO:0042834">
    <property type="term" value="F:peptidoglycan binding"/>
    <property type="evidence" value="ECO:0007669"/>
    <property type="project" value="InterPro"/>
</dbReference>
<reference evidence="3 4" key="1">
    <citation type="submission" date="2016-09" db="EMBL/GenBank/DDBJ databases">
        <title>Acidihalobacter prosperus V6 (DSM14174).</title>
        <authorList>
            <person name="Khaleque H.N."/>
            <person name="Ramsay J.P."/>
            <person name="Murphy R.J.T."/>
            <person name="Kaksonen A.H."/>
            <person name="Boxall N.J."/>
            <person name="Watkin E.L.J."/>
        </authorList>
    </citation>
    <scope>NUCLEOTIDE SEQUENCE [LARGE SCALE GENOMIC DNA]</scope>
    <source>
        <strain evidence="3 4">V6</strain>
    </source>
</reference>
<feature type="region of interest" description="Disordered" evidence="1">
    <location>
        <begin position="80"/>
        <end position="155"/>
    </location>
</feature>
<organism evidence="3 4">
    <name type="scientific">Acidihalobacter aeolianus</name>
    <dbReference type="NCBI Taxonomy" id="2792603"/>
    <lineage>
        <taxon>Bacteria</taxon>
        <taxon>Pseudomonadati</taxon>
        <taxon>Pseudomonadota</taxon>
        <taxon>Gammaproteobacteria</taxon>
        <taxon>Chromatiales</taxon>
        <taxon>Ectothiorhodospiraceae</taxon>
        <taxon>Acidihalobacter</taxon>
    </lineage>
</organism>
<feature type="compositionally biased region" description="Low complexity" evidence="1">
    <location>
        <begin position="114"/>
        <end position="128"/>
    </location>
</feature>
<gene>
    <name evidence="3" type="ORF">BJI67_10115</name>
</gene>
<evidence type="ECO:0000313" key="4">
    <source>
        <dbReference type="Proteomes" id="UP000095342"/>
    </source>
</evidence>
<sequence length="237" mass="25082">MDKRLQQRLIGAAVLIALAVIFLPMLLSGGGSKPVAVKMKLPPEPNYHFNGASHPPLPPATSQAMPANVAPLPQMATSSVPSTVAKAPAATPPMLPSPAEKPVVASPTQRRAAEPAPKQAPKPAQMAPMPAPTSAPRASPKPPAPPPSSTVTAPPGKPVVTAWVVQVASLVDENSANMLRDRLRKKGFDSYIDRFRHAGKTYFRVRVGPRLSKPKAESMLVRIDHAVKLKGIVVPYP</sequence>
<evidence type="ECO:0000313" key="3">
    <source>
        <dbReference type="EMBL" id="AOV17364.1"/>
    </source>
</evidence>
<keyword evidence="4" id="KW-1185">Reference proteome</keyword>
<protein>
    <recommendedName>
        <fullName evidence="2">SPOR domain-containing protein</fullName>
    </recommendedName>
</protein>
<dbReference type="Proteomes" id="UP000095342">
    <property type="component" value="Chromosome"/>
</dbReference>
<dbReference type="SUPFAM" id="SSF110997">
    <property type="entry name" value="Sporulation related repeat"/>
    <property type="match status" value="1"/>
</dbReference>
<dbReference type="EMBL" id="CP017448">
    <property type="protein sequence ID" value="AOV17364.1"/>
    <property type="molecule type" value="Genomic_DNA"/>
</dbReference>
<dbReference type="InterPro" id="IPR007730">
    <property type="entry name" value="SPOR-like_dom"/>
</dbReference>
<evidence type="ECO:0000256" key="1">
    <source>
        <dbReference type="SAM" id="MobiDB-lite"/>
    </source>
</evidence>
<dbReference type="InterPro" id="IPR052521">
    <property type="entry name" value="Cell_div_SPOR-domain"/>
</dbReference>
<feature type="domain" description="SPOR" evidence="2">
    <location>
        <begin position="157"/>
        <end position="236"/>
    </location>
</feature>
<dbReference type="GO" id="GO:0032153">
    <property type="term" value="C:cell division site"/>
    <property type="evidence" value="ECO:0007669"/>
    <property type="project" value="TreeGrafter"/>
</dbReference>
<name>A0A1D8K8R6_9GAMM</name>
<proteinExistence type="predicted"/>
<dbReference type="PANTHER" id="PTHR38687">
    <property type="entry name" value="CELL DIVISION PROTEIN DEDD-RELATED"/>
    <property type="match status" value="1"/>
</dbReference>
<dbReference type="AlphaFoldDB" id="A0A1D8K8R6"/>
<dbReference type="PANTHER" id="PTHR38687:SF1">
    <property type="entry name" value="CELL DIVISION PROTEIN DEDD"/>
    <property type="match status" value="1"/>
</dbReference>
<dbReference type="Pfam" id="PF05036">
    <property type="entry name" value="SPOR"/>
    <property type="match status" value="1"/>
</dbReference>
<dbReference type="PROSITE" id="PS51724">
    <property type="entry name" value="SPOR"/>
    <property type="match status" value="1"/>
</dbReference>
<dbReference type="Gene3D" id="3.30.70.1070">
    <property type="entry name" value="Sporulation related repeat"/>
    <property type="match status" value="1"/>
</dbReference>
<accession>A0A1D8K8R6</accession>
<dbReference type="GO" id="GO:0032506">
    <property type="term" value="P:cytokinetic process"/>
    <property type="evidence" value="ECO:0007669"/>
    <property type="project" value="TreeGrafter"/>
</dbReference>
<dbReference type="GO" id="GO:0030428">
    <property type="term" value="C:cell septum"/>
    <property type="evidence" value="ECO:0007669"/>
    <property type="project" value="TreeGrafter"/>
</dbReference>
<dbReference type="InterPro" id="IPR036680">
    <property type="entry name" value="SPOR-like_sf"/>
</dbReference>